<dbReference type="EMBL" id="JAVRRL010000117">
    <property type="protein sequence ID" value="KAK5107524.1"/>
    <property type="molecule type" value="Genomic_DNA"/>
</dbReference>
<organism evidence="2 3">
    <name type="scientific">Meristemomyces frigidus</name>
    <dbReference type="NCBI Taxonomy" id="1508187"/>
    <lineage>
        <taxon>Eukaryota</taxon>
        <taxon>Fungi</taxon>
        <taxon>Dikarya</taxon>
        <taxon>Ascomycota</taxon>
        <taxon>Pezizomycotina</taxon>
        <taxon>Dothideomycetes</taxon>
        <taxon>Dothideomycetidae</taxon>
        <taxon>Mycosphaerellales</taxon>
        <taxon>Teratosphaeriaceae</taxon>
        <taxon>Meristemomyces</taxon>
    </lineage>
</organism>
<feature type="compositionally biased region" description="Polar residues" evidence="1">
    <location>
        <begin position="154"/>
        <end position="173"/>
    </location>
</feature>
<name>A0AAN7T8Q3_9PEZI</name>
<dbReference type="AlphaFoldDB" id="A0AAN7T8Q3"/>
<feature type="region of interest" description="Disordered" evidence="1">
    <location>
        <begin position="504"/>
        <end position="524"/>
    </location>
</feature>
<feature type="region of interest" description="Disordered" evidence="1">
    <location>
        <begin position="346"/>
        <end position="381"/>
    </location>
</feature>
<feature type="region of interest" description="Disordered" evidence="1">
    <location>
        <begin position="413"/>
        <end position="475"/>
    </location>
</feature>
<gene>
    <name evidence="2" type="ORF">LTR62_001054</name>
</gene>
<feature type="compositionally biased region" description="Polar residues" evidence="1">
    <location>
        <begin position="514"/>
        <end position="524"/>
    </location>
</feature>
<evidence type="ECO:0000313" key="3">
    <source>
        <dbReference type="Proteomes" id="UP001310890"/>
    </source>
</evidence>
<evidence type="ECO:0000256" key="1">
    <source>
        <dbReference type="SAM" id="MobiDB-lite"/>
    </source>
</evidence>
<evidence type="ECO:0000313" key="2">
    <source>
        <dbReference type="EMBL" id="KAK5107524.1"/>
    </source>
</evidence>
<protein>
    <submittedName>
        <fullName evidence="2">Uncharacterized protein</fullName>
    </submittedName>
</protein>
<proteinExistence type="predicted"/>
<feature type="region of interest" description="Disordered" evidence="1">
    <location>
        <begin position="136"/>
        <end position="173"/>
    </location>
</feature>
<sequence>MDPISILSMVGVCLNISARAVGIGSDIKAVKRVFKEGYSTDIEIDLLSVQIHSLQLAASSLASWLEHGSPPSLSKHVMTVRSGAARIRLKGKTHHWWNEEDLKKYQSVLARQVQALSFFLQTPAEVAKARKVSERPLKHKTTTPPHPMARITSHAEQQTPTANAAVSHSTRTPYSPLTTAALQAKSLAERRHKHMKKPVVECSTSQPRQDYASSRIAFSFDEVLMQTRTYQKNSANDPLDIPVVGRKSVDLTKAATRHPTIASSRSASDLQQHDGTSAIRNSLNTKVVVESHKRRMPNRKTPPAWLKGVEDVIEHMISAENNVFIEGEHNDPAPQPYDDPRISRSGGSYKIPEPWRRISKASSTPRSAGKPKVIHRDGVASRQSHKEAWKVDGAQEQACVSPELVDINDASQIPATKGPQNADAASENEHEEALLRPHRRSTSRDRIAPKVRENLGATASRPQKPRISKSGAEGRLPVLKRDKEFATTTVCTPVVLKVESDTQPADGGKVVRFSSPSAGDGSSLNVSIDEERGVRKVILNKTHDPDDGIEFLMDTRRNQLTSQPAMAASRKPTTCGQQDIEPLLHLDIAPVSTDSSVTGMSSYYESAITYWSRSVSEIQQTPGYTESDLAAVLQKQVEEISKVALDITARYTQAWQMYEAAHQKTTKPKAMSDRLRGERNTALRQMNDISQINVSQREKNAKQLAEEAVKIKDLYLQTLDQSAAQLENMRTEHAIALLEKEMDVKRERDARLNMEAKYNSLSNHLSLLKDLVAIAQEHMVSESAMRGVVDEGELLIELWDD</sequence>
<feature type="region of interest" description="Disordered" evidence="1">
    <location>
        <begin position="256"/>
        <end position="278"/>
    </location>
</feature>
<comment type="caution">
    <text evidence="2">The sequence shown here is derived from an EMBL/GenBank/DDBJ whole genome shotgun (WGS) entry which is preliminary data.</text>
</comment>
<feature type="compositionally biased region" description="Polar residues" evidence="1">
    <location>
        <begin position="261"/>
        <end position="278"/>
    </location>
</feature>
<accession>A0AAN7T8Q3</accession>
<dbReference type="Proteomes" id="UP001310890">
    <property type="component" value="Unassembled WGS sequence"/>
</dbReference>
<reference evidence="2" key="1">
    <citation type="submission" date="2023-08" db="EMBL/GenBank/DDBJ databases">
        <title>Black Yeasts Isolated from many extreme environments.</title>
        <authorList>
            <person name="Coleine C."/>
            <person name="Stajich J.E."/>
            <person name="Selbmann L."/>
        </authorList>
    </citation>
    <scope>NUCLEOTIDE SEQUENCE</scope>
    <source>
        <strain evidence="2">CCFEE 5401</strain>
    </source>
</reference>
<feature type="compositionally biased region" description="Basic and acidic residues" evidence="1">
    <location>
        <begin position="442"/>
        <end position="453"/>
    </location>
</feature>